<gene>
    <name evidence="1" type="ORF">FRX31_032457</name>
</gene>
<reference evidence="1 2" key="1">
    <citation type="submission" date="2020-06" db="EMBL/GenBank/DDBJ databases">
        <title>Transcriptomic and genomic resources for Thalictrum thalictroides and T. hernandezii: Facilitating candidate gene discovery in an emerging model plant lineage.</title>
        <authorList>
            <person name="Arias T."/>
            <person name="Riano-Pachon D.M."/>
            <person name="Di Stilio V.S."/>
        </authorList>
    </citation>
    <scope>NUCLEOTIDE SEQUENCE [LARGE SCALE GENOMIC DNA]</scope>
    <source>
        <strain evidence="2">cv. WT478/WT964</strain>
        <tissue evidence="1">Leaves</tissue>
    </source>
</reference>
<proteinExistence type="predicted"/>
<dbReference type="Proteomes" id="UP000554482">
    <property type="component" value="Unassembled WGS sequence"/>
</dbReference>
<organism evidence="1 2">
    <name type="scientific">Thalictrum thalictroides</name>
    <name type="common">Rue-anemone</name>
    <name type="synonym">Anemone thalictroides</name>
    <dbReference type="NCBI Taxonomy" id="46969"/>
    <lineage>
        <taxon>Eukaryota</taxon>
        <taxon>Viridiplantae</taxon>
        <taxon>Streptophyta</taxon>
        <taxon>Embryophyta</taxon>
        <taxon>Tracheophyta</taxon>
        <taxon>Spermatophyta</taxon>
        <taxon>Magnoliopsida</taxon>
        <taxon>Ranunculales</taxon>
        <taxon>Ranunculaceae</taxon>
        <taxon>Thalictroideae</taxon>
        <taxon>Thalictrum</taxon>
    </lineage>
</organism>
<evidence type="ECO:0000313" key="1">
    <source>
        <dbReference type="EMBL" id="KAF5177956.1"/>
    </source>
</evidence>
<feature type="non-terminal residue" evidence="1">
    <location>
        <position position="71"/>
    </location>
</feature>
<dbReference type="AlphaFoldDB" id="A0A7J6UZ53"/>
<keyword evidence="2" id="KW-1185">Reference proteome</keyword>
<sequence length="71" mass="8423">MKWLLSYGRFCRTQLFGVFGNAEMQPVKLLQNIKGTIWAWLNMTQTSMKLKEKIKFSDLLFGWRFIMSEQG</sequence>
<name>A0A7J6UZ53_THATH</name>
<comment type="caution">
    <text evidence="1">The sequence shown here is derived from an EMBL/GenBank/DDBJ whole genome shotgun (WGS) entry which is preliminary data.</text>
</comment>
<protein>
    <submittedName>
        <fullName evidence="1">Uncharacterized protein</fullName>
    </submittedName>
</protein>
<dbReference type="EMBL" id="JABWDY010040679">
    <property type="protein sequence ID" value="KAF5177956.1"/>
    <property type="molecule type" value="Genomic_DNA"/>
</dbReference>
<dbReference type="OrthoDB" id="696485at2759"/>
<evidence type="ECO:0000313" key="2">
    <source>
        <dbReference type="Proteomes" id="UP000554482"/>
    </source>
</evidence>
<accession>A0A7J6UZ53</accession>